<dbReference type="GO" id="GO:0016301">
    <property type="term" value="F:kinase activity"/>
    <property type="evidence" value="ECO:0007669"/>
    <property type="project" value="UniProtKB-KW"/>
</dbReference>
<protein>
    <recommendedName>
        <fullName evidence="2">2-amino-4-hydroxy-6-hydroxymethyldihydropteridine diphosphokinase</fullName>
        <ecNumber evidence="2">2.7.6.3</ecNumber>
    </recommendedName>
</protein>
<evidence type="ECO:0000256" key="5">
    <source>
        <dbReference type="ARBA" id="ARBA00022777"/>
    </source>
</evidence>
<keyword evidence="3" id="KW-0808">Transferase</keyword>
<dbReference type="CDD" id="cd00483">
    <property type="entry name" value="HPPK"/>
    <property type="match status" value="1"/>
</dbReference>
<dbReference type="EC" id="2.7.6.3" evidence="2"/>
<organism evidence="9">
    <name type="scientific">freshwater metagenome</name>
    <dbReference type="NCBI Taxonomy" id="449393"/>
    <lineage>
        <taxon>unclassified sequences</taxon>
        <taxon>metagenomes</taxon>
        <taxon>ecological metagenomes</taxon>
    </lineage>
</organism>
<proteinExistence type="predicted"/>
<feature type="domain" description="7,8-dihydro-6-hydroxymethylpterin-pyrophosphokinase" evidence="8">
    <location>
        <begin position="85"/>
        <end position="96"/>
    </location>
</feature>
<dbReference type="SUPFAM" id="SSF55083">
    <property type="entry name" value="6-hydroxymethyl-7,8-dihydropterin pyrophosphokinase, HPPK"/>
    <property type="match status" value="1"/>
</dbReference>
<comment type="caution">
    <text evidence="9">The sequence shown here is derived from an EMBL/GenBank/DDBJ whole genome shotgun (WGS) entry which is preliminary data.</text>
</comment>
<evidence type="ECO:0000256" key="6">
    <source>
        <dbReference type="ARBA" id="ARBA00022840"/>
    </source>
</evidence>
<evidence type="ECO:0000259" key="8">
    <source>
        <dbReference type="PROSITE" id="PS00794"/>
    </source>
</evidence>
<gene>
    <name evidence="9" type="ORF">GM50_8930</name>
</gene>
<evidence type="ECO:0000256" key="7">
    <source>
        <dbReference type="ARBA" id="ARBA00022909"/>
    </source>
</evidence>
<evidence type="ECO:0000256" key="4">
    <source>
        <dbReference type="ARBA" id="ARBA00022741"/>
    </source>
</evidence>
<dbReference type="Gene3D" id="3.30.70.560">
    <property type="entry name" value="7,8-Dihydro-6-hydroxymethylpterin-pyrophosphokinase HPPK"/>
    <property type="match status" value="1"/>
</dbReference>
<dbReference type="EMBL" id="JNSK01000026">
    <property type="protein sequence ID" value="KGA18359.1"/>
    <property type="molecule type" value="Genomic_DNA"/>
</dbReference>
<dbReference type="PANTHER" id="PTHR43071:SF1">
    <property type="entry name" value="2-AMINO-4-HYDROXY-6-HYDROXYMETHYLDIHYDROPTERIDINE PYROPHOSPHOKINASE"/>
    <property type="match status" value="1"/>
</dbReference>
<keyword evidence="4" id="KW-0547">Nucleotide-binding</keyword>
<reference evidence="9" key="1">
    <citation type="submission" date="2014-05" db="EMBL/GenBank/DDBJ databases">
        <title>Key roles for freshwater Actinobacteria revealed by deep metagenomic sequencing.</title>
        <authorList>
            <person name="Ghai R."/>
            <person name="Mizuno C.M."/>
            <person name="Picazo A."/>
            <person name="Camacho A."/>
            <person name="Rodriguez-Valera F."/>
        </authorList>
    </citation>
    <scope>NUCLEOTIDE SEQUENCE</scope>
</reference>
<dbReference type="GO" id="GO:0046654">
    <property type="term" value="P:tetrahydrofolate biosynthetic process"/>
    <property type="evidence" value="ECO:0007669"/>
    <property type="project" value="UniProtKB-UniPathway"/>
</dbReference>
<sequence length="152" mass="16752">MKAVIALGANIGNPQENIDLAIALLREATDIQAISSMYTTAPVGGPEQPDYINAVAIAESELPATDFLNMLHGIEKALGRERTIHWGPRTIDLDLIQYGSILSASQELYLPHPRAHERRFVLEPWLEIDPDAHLLTHGRVDGLLSALLESER</sequence>
<dbReference type="PROSITE" id="PS00794">
    <property type="entry name" value="HPPK"/>
    <property type="match status" value="1"/>
</dbReference>
<evidence type="ECO:0000256" key="1">
    <source>
        <dbReference type="ARBA" id="ARBA00005051"/>
    </source>
</evidence>
<dbReference type="GO" id="GO:0005524">
    <property type="term" value="F:ATP binding"/>
    <property type="evidence" value="ECO:0007669"/>
    <property type="project" value="UniProtKB-KW"/>
</dbReference>
<dbReference type="NCBIfam" id="TIGR01498">
    <property type="entry name" value="folK"/>
    <property type="match status" value="1"/>
</dbReference>
<name>A0A094Q889_9ZZZZ</name>
<dbReference type="PANTHER" id="PTHR43071">
    <property type="entry name" value="2-AMINO-4-HYDROXY-6-HYDROXYMETHYLDIHYDROPTERIDINE PYROPHOSPHOKINASE"/>
    <property type="match status" value="1"/>
</dbReference>
<evidence type="ECO:0000256" key="2">
    <source>
        <dbReference type="ARBA" id="ARBA00013253"/>
    </source>
</evidence>
<dbReference type="InterPro" id="IPR035907">
    <property type="entry name" value="Hppk_sf"/>
</dbReference>
<evidence type="ECO:0000256" key="3">
    <source>
        <dbReference type="ARBA" id="ARBA00022679"/>
    </source>
</evidence>
<keyword evidence="7" id="KW-0289">Folate biosynthesis</keyword>
<dbReference type="InterPro" id="IPR000550">
    <property type="entry name" value="Hppk"/>
</dbReference>
<keyword evidence="6" id="KW-0067">ATP-binding</keyword>
<keyword evidence="5" id="KW-0418">Kinase</keyword>
<dbReference type="GO" id="GO:0003848">
    <property type="term" value="F:2-amino-4-hydroxy-6-hydroxymethyldihydropteridine diphosphokinase activity"/>
    <property type="evidence" value="ECO:0007669"/>
    <property type="project" value="UniProtKB-EC"/>
</dbReference>
<evidence type="ECO:0000313" key="9">
    <source>
        <dbReference type="EMBL" id="KGA18359.1"/>
    </source>
</evidence>
<dbReference type="Pfam" id="PF01288">
    <property type="entry name" value="HPPK"/>
    <property type="match status" value="1"/>
</dbReference>
<accession>A0A094Q889</accession>
<dbReference type="AlphaFoldDB" id="A0A094Q889"/>
<dbReference type="GO" id="GO:0046656">
    <property type="term" value="P:folic acid biosynthetic process"/>
    <property type="evidence" value="ECO:0007669"/>
    <property type="project" value="UniProtKB-KW"/>
</dbReference>
<dbReference type="UniPathway" id="UPA00077">
    <property type="reaction ID" value="UER00155"/>
</dbReference>
<comment type="pathway">
    <text evidence="1">Cofactor biosynthesis; tetrahydrofolate biosynthesis; 2-amino-4-hydroxy-6-hydroxymethyl-7,8-dihydropteridine diphosphate from 7,8-dihydroneopterin triphosphate: step 4/4.</text>
</comment>